<feature type="compositionally biased region" description="Basic and acidic residues" evidence="1">
    <location>
        <begin position="485"/>
        <end position="500"/>
    </location>
</feature>
<evidence type="ECO:0000313" key="3">
    <source>
        <dbReference type="Proteomes" id="UP000009169"/>
    </source>
</evidence>
<feature type="region of interest" description="Disordered" evidence="1">
    <location>
        <begin position="1"/>
        <end position="286"/>
    </location>
</feature>
<feature type="compositionally biased region" description="Polar residues" evidence="1">
    <location>
        <begin position="124"/>
        <end position="139"/>
    </location>
</feature>
<feature type="compositionally biased region" description="Low complexity" evidence="1">
    <location>
        <begin position="15"/>
        <end position="24"/>
    </location>
</feature>
<dbReference type="VEuPathDB" id="FungiDB:TEQG_05098"/>
<feature type="compositionally biased region" description="Basic and acidic residues" evidence="1">
    <location>
        <begin position="555"/>
        <end position="580"/>
    </location>
</feature>
<dbReference type="InterPro" id="IPR021582">
    <property type="entry name" value="Aim21"/>
</dbReference>
<dbReference type="OrthoDB" id="5386574at2759"/>
<sequence length="998" mass="108481">MSTKAPPPIPPRPSRSPNNANANPPKIPPRPTSRPDRNSPPKLDSFTPSPLNAPPSSRLLGADSPIDPSIRPDSATLPPTAPKLVELRNPVTQGEKVAGYGVEQPAETRNVHQDLHLHAPRPSLPTSSATAQVQAVTRTDASHGHETGSEEDVSNQSLYSKSGIPHIQLESSNTSANQKTYLNDEGAAAPEMGQRVPMYPNAGYVQAPSPSPGPSSPHEHRDSHSRTKSRQEPPGSYGLHGHGVTPDDPFEKSWYQKHPKELALEEQAFHASGVGSPRPDWAMSSEDLNRIVKSSRVTGTSDKMMGTPDEELGNIMTEQLASRLQSPRAESSLQHEVHREDLFSHTISEKQTGLENLDDTHDKKPESHEVKIHVDEPLHHQHHPDGFALAPEPEAKLKEHLQEEEDFPVLASDEIDPSSAALQPAVSPPFEHRHHDHIQDTESPQQRELPRPTGSGNKGLESNSGDQGESESVPVKHTKGYEPLFHVDDSERRLSPEQRFKSPVNHTQRFPSKDIWEDAPSSTQLHAIVSTPDIPKRPKKDGSEHEALFETPEQEQERVREADKMLEKSGLEEPPAHLEEPQPEEQNSKQRFPSKDVWEEPPQSQQLTTAVEAPADSEKSEKPEKPEKPSLPSLPPRPSRQPDRSSTEEQGDISPTKTQATSPTELKKRPSIPDRPKPQVPQRPTRKKGQESGEPLSKTISGENADDANPPAPKSKPALPPRAVGSKIAALKAGFLSDLDSRLKLGPAPKPKETEEEEEEKPAEKGPLSDARKGRARGPPRRKPAAKATPAVAEAEKPQTPEIKLTDPWNVWSIGPDGEVKVSGSQQGKPPSEPNDIQSESPFAPPPTKANVSPPEVPESQAPPPSSIDKAVESAVFSQVAEAEGDHTPSEMARSPPQQAVEEPISSKVVSSELLEEPEAPAEAEADTRGFGESDAKSEPYSGLKASGEAPNAAGIMDKPKRASFEKACMPAAEAEVERTSTAESKGKAEDAKPIEKQ</sequence>
<feature type="compositionally biased region" description="Basic and acidic residues" evidence="1">
    <location>
        <begin position="534"/>
        <end position="548"/>
    </location>
</feature>
<dbReference type="Proteomes" id="UP000009169">
    <property type="component" value="Unassembled WGS sequence"/>
</dbReference>
<accession>F2PWD4</accession>
<dbReference type="AlphaFoldDB" id="F2PWD4"/>
<evidence type="ECO:0008006" key="4">
    <source>
        <dbReference type="Google" id="ProtNLM"/>
    </source>
</evidence>
<dbReference type="HOGENOM" id="CLU_009400_0_0_1"/>
<feature type="compositionally biased region" description="Basic and acidic residues" evidence="1">
    <location>
        <begin position="976"/>
        <end position="998"/>
    </location>
</feature>
<feature type="compositionally biased region" description="Basic and acidic residues" evidence="1">
    <location>
        <begin position="926"/>
        <end position="938"/>
    </location>
</feature>
<dbReference type="eggNOG" id="ENOG502SPD4">
    <property type="taxonomic scope" value="Eukaryota"/>
</dbReference>
<protein>
    <recommendedName>
        <fullName evidence="4">Altered inheritance of mitochondria protein 21</fullName>
    </recommendedName>
</protein>
<feature type="compositionally biased region" description="Polar residues" evidence="1">
    <location>
        <begin position="345"/>
        <end position="354"/>
    </location>
</feature>
<feature type="compositionally biased region" description="Basic and acidic residues" evidence="1">
    <location>
        <begin position="430"/>
        <end position="440"/>
    </location>
</feature>
<name>F2PWD4_TRIEC</name>
<dbReference type="EMBL" id="DS995745">
    <property type="protein sequence ID" value="EGE06202.1"/>
    <property type="molecule type" value="Genomic_DNA"/>
</dbReference>
<feature type="compositionally biased region" description="Polar residues" evidence="1">
    <location>
        <begin position="169"/>
        <end position="181"/>
    </location>
</feature>
<feature type="compositionally biased region" description="Basic and acidic residues" evidence="1">
    <location>
        <begin position="217"/>
        <end position="231"/>
    </location>
</feature>
<feature type="compositionally biased region" description="Polar residues" evidence="1">
    <location>
        <begin position="653"/>
        <end position="664"/>
    </location>
</feature>
<feature type="compositionally biased region" description="Basic and acidic residues" evidence="1">
    <location>
        <begin position="665"/>
        <end position="677"/>
    </location>
</feature>
<feature type="compositionally biased region" description="Pro residues" evidence="1">
    <location>
        <begin position="710"/>
        <end position="720"/>
    </location>
</feature>
<reference evidence="3" key="1">
    <citation type="journal article" date="2012" name="MBio">
        <title>Comparative genome analysis of Trichophyton rubrum and related dermatophytes reveals candidate genes involved in infection.</title>
        <authorList>
            <person name="Martinez D.A."/>
            <person name="Oliver B.G."/>
            <person name="Graeser Y."/>
            <person name="Goldberg J.M."/>
            <person name="Li W."/>
            <person name="Martinez-Rossi N.M."/>
            <person name="Monod M."/>
            <person name="Shelest E."/>
            <person name="Barton R.C."/>
            <person name="Birch E."/>
            <person name="Brakhage A.A."/>
            <person name="Chen Z."/>
            <person name="Gurr S.J."/>
            <person name="Heiman D."/>
            <person name="Heitman J."/>
            <person name="Kosti I."/>
            <person name="Rossi A."/>
            <person name="Saif S."/>
            <person name="Samalova M."/>
            <person name="Saunders C.W."/>
            <person name="Shea T."/>
            <person name="Summerbell R.C."/>
            <person name="Xu J."/>
            <person name="Young S."/>
            <person name="Zeng Q."/>
            <person name="Birren B.W."/>
            <person name="Cuomo C.A."/>
            <person name="White T.C."/>
        </authorList>
    </citation>
    <scope>NUCLEOTIDE SEQUENCE [LARGE SCALE GENOMIC DNA]</scope>
    <source>
        <strain evidence="3">ATCC MYA-4606 / CBS 127.97</strain>
    </source>
</reference>
<feature type="compositionally biased region" description="Pro residues" evidence="1">
    <location>
        <begin position="855"/>
        <end position="866"/>
    </location>
</feature>
<feature type="compositionally biased region" description="Acidic residues" evidence="1">
    <location>
        <begin position="914"/>
        <end position="925"/>
    </location>
</feature>
<organism evidence="2 3">
    <name type="scientific">Trichophyton equinum (strain ATCC MYA-4606 / CBS 127.97)</name>
    <name type="common">Horse ringworm fungus</name>
    <dbReference type="NCBI Taxonomy" id="559882"/>
    <lineage>
        <taxon>Eukaryota</taxon>
        <taxon>Fungi</taxon>
        <taxon>Dikarya</taxon>
        <taxon>Ascomycota</taxon>
        <taxon>Pezizomycotina</taxon>
        <taxon>Eurotiomycetes</taxon>
        <taxon>Eurotiomycetidae</taxon>
        <taxon>Onygenales</taxon>
        <taxon>Arthrodermataceae</taxon>
        <taxon>Trichophyton</taxon>
    </lineage>
</organism>
<feature type="compositionally biased region" description="Polar residues" evidence="1">
    <location>
        <begin position="823"/>
        <end position="841"/>
    </location>
</feature>
<keyword evidence="3" id="KW-1185">Reference proteome</keyword>
<feature type="region of interest" description="Disordered" evidence="1">
    <location>
        <begin position="322"/>
        <end position="959"/>
    </location>
</feature>
<evidence type="ECO:0000313" key="2">
    <source>
        <dbReference type="EMBL" id="EGE06202.1"/>
    </source>
</evidence>
<feature type="compositionally biased region" description="Pro residues" evidence="1">
    <location>
        <begin position="1"/>
        <end position="14"/>
    </location>
</feature>
<feature type="compositionally biased region" description="Basic and acidic residues" evidence="1">
    <location>
        <begin position="333"/>
        <end position="343"/>
    </location>
</feature>
<feature type="compositionally biased region" description="Basic and acidic residues" evidence="1">
    <location>
        <begin position="616"/>
        <end position="628"/>
    </location>
</feature>
<feature type="compositionally biased region" description="Basic and acidic residues" evidence="1">
    <location>
        <begin position="358"/>
        <end position="385"/>
    </location>
</feature>
<proteinExistence type="predicted"/>
<feature type="compositionally biased region" description="Polar residues" evidence="1">
    <location>
        <begin position="322"/>
        <end position="332"/>
    </location>
</feature>
<gene>
    <name evidence="2" type="ORF">TEQG_05098</name>
</gene>
<feature type="compositionally biased region" description="Basic residues" evidence="1">
    <location>
        <begin position="774"/>
        <end position="785"/>
    </location>
</feature>
<dbReference type="Pfam" id="PF11489">
    <property type="entry name" value="Aim21"/>
    <property type="match status" value="1"/>
</dbReference>
<evidence type="ECO:0000256" key="1">
    <source>
        <dbReference type="SAM" id="MobiDB-lite"/>
    </source>
</evidence>
<feature type="region of interest" description="Disordered" evidence="1">
    <location>
        <begin position="973"/>
        <end position="998"/>
    </location>
</feature>